<dbReference type="EMBL" id="JH767624">
    <property type="protein sequence ID" value="EON69695.1"/>
    <property type="molecule type" value="Genomic_DNA"/>
</dbReference>
<name>R7Z686_CONA1</name>
<feature type="transmembrane region" description="Helical" evidence="5">
    <location>
        <begin position="90"/>
        <end position="112"/>
    </location>
</feature>
<reference evidence="7" key="1">
    <citation type="submission" date="2012-06" db="EMBL/GenBank/DDBJ databases">
        <title>The genome sequence of Coniosporium apollinis CBS 100218.</title>
        <authorList>
            <consortium name="The Broad Institute Genome Sequencing Platform"/>
            <person name="Cuomo C."/>
            <person name="Gorbushina A."/>
            <person name="Noack S."/>
            <person name="Walker B."/>
            <person name="Young S.K."/>
            <person name="Zeng Q."/>
            <person name="Gargeya S."/>
            <person name="Fitzgerald M."/>
            <person name="Haas B."/>
            <person name="Abouelleil A."/>
            <person name="Alvarado L."/>
            <person name="Arachchi H.M."/>
            <person name="Berlin A.M."/>
            <person name="Chapman S.B."/>
            <person name="Goldberg J."/>
            <person name="Griggs A."/>
            <person name="Gujja S."/>
            <person name="Hansen M."/>
            <person name="Howarth C."/>
            <person name="Imamovic A."/>
            <person name="Larimer J."/>
            <person name="McCowan C."/>
            <person name="Montmayeur A."/>
            <person name="Murphy C."/>
            <person name="Neiman D."/>
            <person name="Pearson M."/>
            <person name="Priest M."/>
            <person name="Roberts A."/>
            <person name="Saif S."/>
            <person name="Shea T."/>
            <person name="Sisk P."/>
            <person name="Sykes S."/>
            <person name="Wortman J."/>
            <person name="Nusbaum C."/>
            <person name="Birren B."/>
        </authorList>
    </citation>
    <scope>NUCLEOTIDE SEQUENCE [LARGE SCALE GENOMIC DNA]</scope>
    <source>
        <strain evidence="7">CBS 100218</strain>
    </source>
</reference>
<sequence length="317" mass="35640">MAQNVTDMPDVCTIQTCPLEWAYLDYFPTYAGNLAYLVIFALLLVLQTGLGVWYRTWGFLVGMFCGLLLEVLGYVGRLKLNKNPFEFDAFLLYLIPLTLGPAFLAASIYLCLARIVTVYGANLSRLRPRTYTIVFITCDFLSLVLQSVGGALAATSEIDADGDTGVHIMVAGLAFQVFSLLLFMALWAEFVWTVRRVQDGRKDQRFGWLRSSFKFKAFQYSLWAAAIFIFIRSVFRVAELQEGFDGPIMQNEAVFMVLEGPMVILATLVLSVLHPGFAFSGSWHAATWTFRQKKHNDAMALRRDGLEIRSPLKSSQV</sequence>
<dbReference type="AlphaFoldDB" id="R7Z686"/>
<protein>
    <recommendedName>
        <fullName evidence="8">RTA1 domain protein</fullName>
    </recommendedName>
</protein>
<keyword evidence="2 5" id="KW-0812">Transmembrane</keyword>
<dbReference type="eggNOG" id="ENOG502QU4U">
    <property type="taxonomic scope" value="Eukaryota"/>
</dbReference>
<accession>R7Z686</accession>
<dbReference type="PANTHER" id="PTHR31465:SF9">
    <property type="entry name" value="SPHINGOID LONG-CHAIN BASE TRANSPORTER RSB1"/>
    <property type="match status" value="1"/>
</dbReference>
<gene>
    <name evidence="6" type="ORF">W97_08955</name>
</gene>
<dbReference type="GeneID" id="19906266"/>
<evidence type="ECO:0000256" key="4">
    <source>
        <dbReference type="ARBA" id="ARBA00023136"/>
    </source>
</evidence>
<feature type="transmembrane region" description="Helical" evidence="5">
    <location>
        <begin position="166"/>
        <end position="192"/>
    </location>
</feature>
<dbReference type="Proteomes" id="UP000016924">
    <property type="component" value="Unassembled WGS sequence"/>
</dbReference>
<dbReference type="GO" id="GO:0000324">
    <property type="term" value="C:fungal-type vacuole"/>
    <property type="evidence" value="ECO:0007669"/>
    <property type="project" value="TreeGrafter"/>
</dbReference>
<feature type="transmembrane region" description="Helical" evidence="5">
    <location>
        <begin position="59"/>
        <end position="78"/>
    </location>
</feature>
<keyword evidence="7" id="KW-1185">Reference proteome</keyword>
<dbReference type="RefSeq" id="XP_007785012.1">
    <property type="nucleotide sequence ID" value="XM_007786822.1"/>
</dbReference>
<dbReference type="InterPro" id="IPR007568">
    <property type="entry name" value="RTA1"/>
</dbReference>
<feature type="transmembrane region" description="Helical" evidence="5">
    <location>
        <begin position="34"/>
        <end position="54"/>
    </location>
</feature>
<dbReference type="HOGENOM" id="CLU_033465_6_1_1"/>
<evidence type="ECO:0000256" key="3">
    <source>
        <dbReference type="ARBA" id="ARBA00022989"/>
    </source>
</evidence>
<dbReference type="OrthoDB" id="4521223at2759"/>
<evidence type="ECO:0000313" key="6">
    <source>
        <dbReference type="EMBL" id="EON69695.1"/>
    </source>
</evidence>
<evidence type="ECO:0000256" key="2">
    <source>
        <dbReference type="ARBA" id="ARBA00022692"/>
    </source>
</evidence>
<dbReference type="PANTHER" id="PTHR31465">
    <property type="entry name" value="PROTEIN RTA1-RELATED"/>
    <property type="match status" value="1"/>
</dbReference>
<evidence type="ECO:0000256" key="1">
    <source>
        <dbReference type="ARBA" id="ARBA00004141"/>
    </source>
</evidence>
<dbReference type="GO" id="GO:0005886">
    <property type="term" value="C:plasma membrane"/>
    <property type="evidence" value="ECO:0007669"/>
    <property type="project" value="TreeGrafter"/>
</dbReference>
<evidence type="ECO:0008006" key="8">
    <source>
        <dbReference type="Google" id="ProtNLM"/>
    </source>
</evidence>
<feature type="transmembrane region" description="Helical" evidence="5">
    <location>
        <begin position="213"/>
        <end position="233"/>
    </location>
</feature>
<evidence type="ECO:0000256" key="5">
    <source>
        <dbReference type="SAM" id="Phobius"/>
    </source>
</evidence>
<keyword evidence="4 5" id="KW-0472">Membrane</keyword>
<dbReference type="STRING" id="1168221.R7Z686"/>
<keyword evidence="3 5" id="KW-1133">Transmembrane helix</keyword>
<dbReference type="OMA" id="NEAKFRF"/>
<organism evidence="6 7">
    <name type="scientific">Coniosporium apollinis (strain CBS 100218)</name>
    <name type="common">Rock-inhabiting black yeast</name>
    <dbReference type="NCBI Taxonomy" id="1168221"/>
    <lineage>
        <taxon>Eukaryota</taxon>
        <taxon>Fungi</taxon>
        <taxon>Dikarya</taxon>
        <taxon>Ascomycota</taxon>
        <taxon>Pezizomycotina</taxon>
        <taxon>Dothideomycetes</taxon>
        <taxon>Dothideomycetes incertae sedis</taxon>
        <taxon>Coniosporium</taxon>
    </lineage>
</organism>
<feature type="transmembrane region" description="Helical" evidence="5">
    <location>
        <begin position="133"/>
        <end position="154"/>
    </location>
</feature>
<comment type="subcellular location">
    <subcellularLocation>
        <location evidence="1">Membrane</location>
        <topology evidence="1">Multi-pass membrane protein</topology>
    </subcellularLocation>
</comment>
<proteinExistence type="predicted"/>
<evidence type="ECO:0000313" key="7">
    <source>
        <dbReference type="Proteomes" id="UP000016924"/>
    </source>
</evidence>
<dbReference type="Pfam" id="PF04479">
    <property type="entry name" value="RTA1"/>
    <property type="match status" value="1"/>
</dbReference>